<gene>
    <name evidence="1" type="ORF">S2091_4439</name>
</gene>
<evidence type="ECO:0000313" key="1">
    <source>
        <dbReference type="EMBL" id="PRC90858.1"/>
    </source>
</evidence>
<sequence length="157" mass="17549">MHLRVLTFVSAMFIAYVLSDVAIAEEIVSRYGKISAVELPNKSGSYSIGLDDKSITTVDALAVSLYRVTPSKNEKVENIIVEKVLPGLNCHNEYLLVTISQDRKSIFSPSFGKCMELDGVENLNERVTIRLHSTEINTNNKLRIDSYVWANGKLNKI</sequence>
<dbReference type="OrthoDB" id="8234880at2"/>
<dbReference type="Proteomes" id="UP000237839">
    <property type="component" value="Unassembled WGS sequence"/>
</dbReference>
<evidence type="ECO:0000313" key="2">
    <source>
        <dbReference type="Proteomes" id="UP000237839"/>
    </source>
</evidence>
<proteinExistence type="predicted"/>
<protein>
    <submittedName>
        <fullName evidence="1">Uncharacterized protein</fullName>
    </submittedName>
</protein>
<comment type="caution">
    <text evidence="1">The sequence shown here is derived from an EMBL/GenBank/DDBJ whole genome shotgun (WGS) entry which is preliminary data.</text>
</comment>
<organism evidence="1 2">
    <name type="scientific">Solimicrobium silvestre</name>
    <dbReference type="NCBI Taxonomy" id="2099400"/>
    <lineage>
        <taxon>Bacteria</taxon>
        <taxon>Pseudomonadati</taxon>
        <taxon>Pseudomonadota</taxon>
        <taxon>Betaproteobacteria</taxon>
        <taxon>Burkholderiales</taxon>
        <taxon>Oxalobacteraceae</taxon>
        <taxon>Solimicrobium</taxon>
    </lineage>
</organism>
<reference evidence="1 2" key="1">
    <citation type="submission" date="2018-02" db="EMBL/GenBank/DDBJ databases">
        <title>Solimicrobium silvestre gen. nov., sp. nov., isolated from alpine forest soil.</title>
        <authorList>
            <person name="Margesin R."/>
            <person name="Albuquerque L."/>
            <person name="Zhang D.-C."/>
            <person name="Froufe H.J.C."/>
            <person name="Severino R."/>
            <person name="Roxo I."/>
            <person name="Egas C."/>
            <person name="Da Costa M.S."/>
        </authorList>
    </citation>
    <scope>NUCLEOTIDE SEQUENCE [LARGE SCALE GENOMIC DNA]</scope>
    <source>
        <strain evidence="1 2">S20-91</strain>
    </source>
</reference>
<accession>A0A2S9GT42</accession>
<dbReference type="AlphaFoldDB" id="A0A2S9GT42"/>
<dbReference type="EMBL" id="PUGF01000034">
    <property type="protein sequence ID" value="PRC90858.1"/>
    <property type="molecule type" value="Genomic_DNA"/>
</dbReference>
<name>A0A2S9GT42_9BURK</name>
<dbReference type="RefSeq" id="WP_105534167.1">
    <property type="nucleotide sequence ID" value="NZ_PUGF01000034.1"/>
</dbReference>
<keyword evidence="2" id="KW-1185">Reference proteome</keyword>